<sequence>MPGSEAPSLTGQAPNVESAPSWRRWWHTIQRRSPPVTTKTLGVVGPSDDRPHPPVNHKDWSLWIVYLNELRMSDEDPRKRALDHAFATHVLPLSPASFHQDSPWLPTLIPGGSTDPTIPLAPLGNSYSAQPSGVVLRRRRTTPGLRAVSGSGWPGTSEAALTTGEPYPLESTTANATSGPSNHESVSTSRLQRFTTTSSSGPGAFVPDNLLPFTTIHCIALQQPKSTTLTIANREQFGGATSSSLPRTQQSHSIKVYLGIGNFVKSIPIDL</sequence>
<comment type="caution">
    <text evidence="2">The sequence shown here is derived from an EMBL/GenBank/DDBJ whole genome shotgun (WGS) entry which is preliminary data.</text>
</comment>
<evidence type="ECO:0000313" key="3">
    <source>
        <dbReference type="Proteomes" id="UP001150925"/>
    </source>
</evidence>
<accession>A0A9W8AN02</accession>
<evidence type="ECO:0000256" key="1">
    <source>
        <dbReference type="SAM" id="MobiDB-lite"/>
    </source>
</evidence>
<dbReference type="Proteomes" id="UP001150925">
    <property type="component" value="Unassembled WGS sequence"/>
</dbReference>
<keyword evidence="3" id="KW-1185">Reference proteome</keyword>
<evidence type="ECO:0000313" key="2">
    <source>
        <dbReference type="EMBL" id="KAJ1949516.1"/>
    </source>
</evidence>
<proteinExistence type="predicted"/>
<dbReference type="EMBL" id="JANBPY010003995">
    <property type="protein sequence ID" value="KAJ1949516.1"/>
    <property type="molecule type" value="Genomic_DNA"/>
</dbReference>
<organism evidence="2 3">
    <name type="scientific">Dispira parvispora</name>
    <dbReference type="NCBI Taxonomy" id="1520584"/>
    <lineage>
        <taxon>Eukaryota</taxon>
        <taxon>Fungi</taxon>
        <taxon>Fungi incertae sedis</taxon>
        <taxon>Zoopagomycota</taxon>
        <taxon>Kickxellomycotina</taxon>
        <taxon>Dimargaritomycetes</taxon>
        <taxon>Dimargaritales</taxon>
        <taxon>Dimargaritaceae</taxon>
        <taxon>Dispira</taxon>
    </lineage>
</organism>
<name>A0A9W8AN02_9FUNG</name>
<reference evidence="2" key="1">
    <citation type="submission" date="2022-07" db="EMBL/GenBank/DDBJ databases">
        <title>Phylogenomic reconstructions and comparative analyses of Kickxellomycotina fungi.</title>
        <authorList>
            <person name="Reynolds N.K."/>
            <person name="Stajich J.E."/>
            <person name="Barry K."/>
            <person name="Grigoriev I.V."/>
            <person name="Crous P."/>
            <person name="Smith M.E."/>
        </authorList>
    </citation>
    <scope>NUCLEOTIDE SEQUENCE</scope>
    <source>
        <strain evidence="2">RSA 1196</strain>
    </source>
</reference>
<feature type="compositionally biased region" description="Polar residues" evidence="1">
    <location>
        <begin position="170"/>
        <end position="187"/>
    </location>
</feature>
<feature type="region of interest" description="Disordered" evidence="1">
    <location>
        <begin position="143"/>
        <end position="187"/>
    </location>
</feature>
<gene>
    <name evidence="2" type="ORF">IWQ62_006721</name>
</gene>
<protein>
    <submittedName>
        <fullName evidence="2">Uncharacterized protein</fullName>
    </submittedName>
</protein>
<dbReference type="AlphaFoldDB" id="A0A9W8AN02"/>